<sequence length="494" mass="56589">MKKISLILCFILGLYSCSEIEDLPDNTTVNEQTSVNDQTTRAAGDKKYDVLGYGYDVTGEYLHPMSVRNPVLDIAKYKEDFEGRLITGSSSFGFDQMYYGYSASDYIKDIMKETNVSATISYGDKDNPKDSLPYFSGNISQNNYLKTEYQYSTKYSFASVDAVRNHKYIRINDEISSLTKYLSPYFIEDLNRLSPDRVVERYGTHVITDFIIGGRYKLMFRSVITDSKDATHKRKTVSSGFKAALSGMGFSYNVDRTIQTDESLVKNNQHKELYVLFYGGNGTNLKYDLEKGTPSGVDIQSWENSVNLENACLNEINWKETHPIYDFITDPAKKEQIRAAVIKYMKASKINELKLKPLYLFIHNGTPVTGGDHYTTILQDFAEKNPGWKDMKEIEGYILEEQLDGTIPLYEYYSVSAWDHYTTTLSNIHTVYAGWVRLRTAGYVYKESKMETTILYDYGANSVCDHYTSDDPYVCQNWPDWKILNISGYVYPSD</sequence>
<dbReference type="Pfam" id="PF01823">
    <property type="entry name" value="MACPF"/>
    <property type="match status" value="1"/>
</dbReference>
<dbReference type="SMART" id="SM00457">
    <property type="entry name" value="MACPF"/>
    <property type="match status" value="1"/>
</dbReference>
<dbReference type="EMBL" id="RCXO01000041">
    <property type="protein sequence ID" value="RYT75901.1"/>
    <property type="molecule type" value="Genomic_DNA"/>
</dbReference>
<reference evidence="2 3" key="1">
    <citation type="journal article" date="2019" name="Science, e1252229">
        <title>Invertible promoters mediate bacterial phase variation, antibiotic resistance, and host adaptation in the gut.</title>
        <authorList>
            <person name="Jiang X."/>
            <person name="Hall A.B."/>
            <person name="Arthur T.D."/>
            <person name="Plichta D.R."/>
            <person name="Covington C.T."/>
            <person name="Poyet M."/>
            <person name="Crothers J."/>
            <person name="Moses P.L."/>
            <person name="Tolonen A.C."/>
            <person name="Vlamakis H."/>
            <person name="Alm E.J."/>
            <person name="Xavier R.J."/>
        </authorList>
    </citation>
    <scope>NUCLEOTIDE SEQUENCE [LARGE SCALE GENOMIC DNA]</scope>
    <source>
        <strain evidence="3">bf_0095</strain>
    </source>
</reference>
<dbReference type="InterPro" id="IPR020864">
    <property type="entry name" value="MACPF"/>
</dbReference>
<comment type="caution">
    <text evidence="2">The sequence shown here is derived from an EMBL/GenBank/DDBJ whole genome shotgun (WGS) entry which is preliminary data.</text>
</comment>
<evidence type="ECO:0000259" key="1">
    <source>
        <dbReference type="PROSITE" id="PS51412"/>
    </source>
</evidence>
<dbReference type="PROSITE" id="PS51412">
    <property type="entry name" value="MACPF_2"/>
    <property type="match status" value="1"/>
</dbReference>
<proteinExistence type="predicted"/>
<dbReference type="Proteomes" id="UP000291191">
    <property type="component" value="Unassembled WGS sequence"/>
</dbReference>
<organism evidence="2 3">
    <name type="scientific">Bacteroides intestinalis</name>
    <dbReference type="NCBI Taxonomy" id="329854"/>
    <lineage>
        <taxon>Bacteria</taxon>
        <taxon>Pseudomonadati</taxon>
        <taxon>Bacteroidota</taxon>
        <taxon>Bacteroidia</taxon>
        <taxon>Bacteroidales</taxon>
        <taxon>Bacteroidaceae</taxon>
        <taxon>Bacteroides</taxon>
    </lineage>
</organism>
<dbReference type="AlphaFoldDB" id="A0A4Q5H3F8"/>
<dbReference type="PROSITE" id="PS51257">
    <property type="entry name" value="PROKAR_LIPOPROTEIN"/>
    <property type="match status" value="1"/>
</dbReference>
<protein>
    <submittedName>
        <fullName evidence="2">MAC/Perforin domain protein</fullName>
    </submittedName>
</protein>
<evidence type="ECO:0000313" key="2">
    <source>
        <dbReference type="EMBL" id="RYT75901.1"/>
    </source>
</evidence>
<name>A0A4Q5H3F8_9BACE</name>
<evidence type="ECO:0000313" key="3">
    <source>
        <dbReference type="Proteomes" id="UP000291191"/>
    </source>
</evidence>
<gene>
    <name evidence="2" type="ORF">EAJ06_21690</name>
</gene>
<dbReference type="OrthoDB" id="1038436at2"/>
<feature type="domain" description="MACPF" evidence="1">
    <location>
        <begin position="34"/>
        <end position="359"/>
    </location>
</feature>
<keyword evidence="3" id="KW-1185">Reference proteome</keyword>
<dbReference type="RefSeq" id="WP_130070343.1">
    <property type="nucleotide sequence ID" value="NZ_RCXO01000041.1"/>
</dbReference>
<accession>A0A4Q5H3F8</accession>